<dbReference type="PANTHER" id="PTHR24031">
    <property type="entry name" value="RNA HELICASE"/>
    <property type="match status" value="1"/>
</dbReference>
<evidence type="ECO:0000313" key="9">
    <source>
        <dbReference type="Proteomes" id="UP000029725"/>
    </source>
</evidence>
<keyword evidence="9" id="KW-1185">Reference proteome</keyword>
<keyword evidence="4 5" id="KW-0694">RNA-binding</keyword>
<name>A0A098VU93_9MICR</name>
<dbReference type="EC" id="3.6.4.13" evidence="5"/>
<keyword evidence="2 5" id="KW-0378">Hydrolase</keyword>
<evidence type="ECO:0000313" key="8">
    <source>
        <dbReference type="EMBL" id="KGG52547.1"/>
    </source>
</evidence>
<gene>
    <name evidence="8" type="ORF">DI09_15p140</name>
</gene>
<dbReference type="PROSITE" id="PS51192">
    <property type="entry name" value="HELICASE_ATP_BIND_1"/>
    <property type="match status" value="1"/>
</dbReference>
<dbReference type="SMART" id="SM00487">
    <property type="entry name" value="DEXDc"/>
    <property type="match status" value="1"/>
</dbReference>
<dbReference type="InterPro" id="IPR014001">
    <property type="entry name" value="Helicase_ATP-bd"/>
</dbReference>
<dbReference type="Proteomes" id="UP000029725">
    <property type="component" value="Unassembled WGS sequence"/>
</dbReference>
<dbReference type="GO" id="GO:0016787">
    <property type="term" value="F:hydrolase activity"/>
    <property type="evidence" value="ECO:0007669"/>
    <property type="project" value="UniProtKB-KW"/>
</dbReference>
<keyword evidence="5" id="KW-0347">Helicase</keyword>
<dbReference type="InterPro" id="IPR027417">
    <property type="entry name" value="P-loop_NTPase"/>
</dbReference>
<dbReference type="GeneID" id="25258540"/>
<dbReference type="InterPro" id="IPR001650">
    <property type="entry name" value="Helicase_C-like"/>
</dbReference>
<comment type="catalytic activity">
    <reaction evidence="5">
        <text>ATP + H2O = ADP + phosphate + H(+)</text>
        <dbReference type="Rhea" id="RHEA:13065"/>
        <dbReference type="ChEBI" id="CHEBI:15377"/>
        <dbReference type="ChEBI" id="CHEBI:15378"/>
        <dbReference type="ChEBI" id="CHEBI:30616"/>
        <dbReference type="ChEBI" id="CHEBI:43474"/>
        <dbReference type="ChEBI" id="CHEBI:456216"/>
        <dbReference type="EC" id="3.6.4.13"/>
    </reaction>
</comment>
<dbReference type="GO" id="GO:0003724">
    <property type="term" value="F:RNA helicase activity"/>
    <property type="evidence" value="ECO:0007669"/>
    <property type="project" value="UniProtKB-EC"/>
</dbReference>
<evidence type="ECO:0000256" key="2">
    <source>
        <dbReference type="ARBA" id="ARBA00022801"/>
    </source>
</evidence>
<comment type="domain">
    <text evidence="5">The Q motif is unique to and characteristic of the DEAD box family of RNA helicases and controls ATP binding and hydrolysis.</text>
</comment>
<dbReference type="Pfam" id="PF00270">
    <property type="entry name" value="DEAD"/>
    <property type="match status" value="1"/>
</dbReference>
<dbReference type="GO" id="GO:0003723">
    <property type="term" value="F:RNA binding"/>
    <property type="evidence" value="ECO:0007669"/>
    <property type="project" value="UniProtKB-UniRule"/>
</dbReference>
<evidence type="ECO:0000256" key="1">
    <source>
        <dbReference type="ARBA" id="ARBA00022741"/>
    </source>
</evidence>
<reference evidence="8 9" key="1">
    <citation type="submission" date="2014-04" db="EMBL/GenBank/DDBJ databases">
        <title>A new species of microsporidia sheds light on the evolution of extreme parasitism.</title>
        <authorList>
            <person name="Haag K.L."/>
            <person name="James T.Y."/>
            <person name="Larsson R."/>
            <person name="Schaer T.M."/>
            <person name="Refardt D."/>
            <person name="Pombert J.-F."/>
            <person name="Ebert D."/>
        </authorList>
    </citation>
    <scope>NUCLEOTIDE SEQUENCE [LARGE SCALE GENOMIC DNA]</scope>
    <source>
        <strain evidence="8 9">UGP3</strain>
        <tissue evidence="8">Spores</tissue>
    </source>
</reference>
<keyword evidence="3 5" id="KW-0067">ATP-binding</keyword>
<feature type="domain" description="Helicase C-terminal" evidence="7">
    <location>
        <begin position="358"/>
        <end position="504"/>
    </location>
</feature>
<dbReference type="CDD" id="cd18785">
    <property type="entry name" value="SF2_C"/>
    <property type="match status" value="1"/>
</dbReference>
<dbReference type="SUPFAM" id="SSF52540">
    <property type="entry name" value="P-loop containing nucleoside triphosphate hydrolases"/>
    <property type="match status" value="1"/>
</dbReference>
<dbReference type="EMBL" id="JMKJ01000066">
    <property type="protein sequence ID" value="KGG52547.1"/>
    <property type="molecule type" value="Genomic_DNA"/>
</dbReference>
<dbReference type="PROSITE" id="PS51194">
    <property type="entry name" value="HELICASE_CTER"/>
    <property type="match status" value="1"/>
</dbReference>
<organism evidence="8 9">
    <name type="scientific">Mitosporidium daphniae</name>
    <dbReference type="NCBI Taxonomy" id="1485682"/>
    <lineage>
        <taxon>Eukaryota</taxon>
        <taxon>Fungi</taxon>
        <taxon>Fungi incertae sedis</taxon>
        <taxon>Microsporidia</taxon>
        <taxon>Mitosporidium</taxon>
    </lineage>
</organism>
<protein>
    <recommendedName>
        <fullName evidence="5">ATP-dependent RNA helicase</fullName>
        <ecNumber evidence="5">3.6.4.13</ecNumber>
    </recommendedName>
</protein>
<sequence length="504" mass="55887">MNFSRVYLCRGHAINLSPEHFFKKAISKASRATFASSEPHTSVSTDPVRFRSVDFCIPISECIKSPSLVSAMLRPPFCISSFTGFQEKIFSALQCAGAENIFIKSATGTGKSLISLVYIVTRFIDNHRSLSAVCTAQKYLKPSWLIVLPTLQLVNQFTAWSELIIPAKHMHTFKTWCLIGTPKSLLLDLIEEKWTSKYLEGILIDEADSILQPPSRYSPKKHGQKPSPGTCLLSAIVDLNTDSRIGSPGLPRLIVASATLNCLIRNHLFAIGYLKRGTKDSIVQLDNGPSNGIVGLPNADMKAFDKDALLPISQCKSNVRHLVYLTDYEEEGSVRSEMEKKATIMTLQSKATVVASLSMETRYQKSLLHVFVPKTVSKSEFVESVLKEYAEASLMNPSLPQMQISYFTEQKPIDSSKTTVLIGSSEDCRGMHFGDLSAVIIVGPIDSVASYIHMAGRVGRYSSISPQKPQDVISILSSDELENFHRLRKLSNETLQSLHRWSSE</sequence>
<dbReference type="Pfam" id="PF00271">
    <property type="entry name" value="Helicase_C"/>
    <property type="match status" value="1"/>
</dbReference>
<dbReference type="Gene3D" id="3.40.50.300">
    <property type="entry name" value="P-loop containing nucleotide triphosphate hydrolases"/>
    <property type="match status" value="2"/>
</dbReference>
<evidence type="ECO:0000256" key="5">
    <source>
        <dbReference type="RuleBase" id="RU365068"/>
    </source>
</evidence>
<dbReference type="VEuPathDB" id="MicrosporidiaDB:DI09_15p140"/>
<dbReference type="HOGENOM" id="CLU_540882_0_0_1"/>
<evidence type="ECO:0000259" key="7">
    <source>
        <dbReference type="PROSITE" id="PS51194"/>
    </source>
</evidence>
<dbReference type="GO" id="GO:0005524">
    <property type="term" value="F:ATP binding"/>
    <property type="evidence" value="ECO:0007669"/>
    <property type="project" value="UniProtKB-UniRule"/>
</dbReference>
<evidence type="ECO:0000256" key="3">
    <source>
        <dbReference type="ARBA" id="ARBA00022840"/>
    </source>
</evidence>
<dbReference type="AlphaFoldDB" id="A0A098VU93"/>
<proteinExistence type="inferred from homology"/>
<comment type="caution">
    <text evidence="8">The sequence shown here is derived from an EMBL/GenBank/DDBJ whole genome shotgun (WGS) entry which is preliminary data.</text>
</comment>
<dbReference type="OrthoDB" id="10256233at2759"/>
<comment type="similarity">
    <text evidence="5">Belongs to the DEAD box helicase family.</text>
</comment>
<comment type="function">
    <text evidence="5">RNA helicase.</text>
</comment>
<dbReference type="RefSeq" id="XP_013238974.1">
    <property type="nucleotide sequence ID" value="XM_013383520.1"/>
</dbReference>
<evidence type="ECO:0000256" key="4">
    <source>
        <dbReference type="ARBA" id="ARBA00022884"/>
    </source>
</evidence>
<evidence type="ECO:0000259" key="6">
    <source>
        <dbReference type="PROSITE" id="PS51192"/>
    </source>
</evidence>
<accession>A0A098VU93</accession>
<keyword evidence="1 5" id="KW-0547">Nucleotide-binding</keyword>
<dbReference type="InterPro" id="IPR011545">
    <property type="entry name" value="DEAD/DEAH_box_helicase_dom"/>
</dbReference>
<feature type="domain" description="Helicase ATP-binding" evidence="6">
    <location>
        <begin position="92"/>
        <end position="278"/>
    </location>
</feature>